<keyword evidence="2" id="KW-1185">Reference proteome</keyword>
<evidence type="ECO:0000313" key="1">
    <source>
        <dbReference type="EMBL" id="KAG1531620.1"/>
    </source>
</evidence>
<accession>A0A9P6XTJ5</accession>
<dbReference type="Proteomes" id="UP000740926">
    <property type="component" value="Unassembled WGS sequence"/>
</dbReference>
<organism evidence="1 2">
    <name type="scientific">Rhizopus delemar</name>
    <dbReference type="NCBI Taxonomy" id="936053"/>
    <lineage>
        <taxon>Eukaryota</taxon>
        <taxon>Fungi</taxon>
        <taxon>Fungi incertae sedis</taxon>
        <taxon>Mucoromycota</taxon>
        <taxon>Mucoromycotina</taxon>
        <taxon>Mucoromycetes</taxon>
        <taxon>Mucorales</taxon>
        <taxon>Mucorineae</taxon>
        <taxon>Rhizopodaceae</taxon>
        <taxon>Rhizopus</taxon>
    </lineage>
</organism>
<dbReference type="EMBL" id="JAANIU010010685">
    <property type="protein sequence ID" value="KAG1531620.1"/>
    <property type="molecule type" value="Genomic_DNA"/>
</dbReference>
<comment type="caution">
    <text evidence="1">The sequence shown here is derived from an EMBL/GenBank/DDBJ whole genome shotgun (WGS) entry which is preliminary data.</text>
</comment>
<reference evidence="1 2" key="1">
    <citation type="journal article" date="2020" name="Microb. Genom.">
        <title>Genetic diversity of clinical and environmental Mucorales isolates obtained from an investigation of mucormycosis cases among solid organ transplant recipients.</title>
        <authorList>
            <person name="Nguyen M.H."/>
            <person name="Kaul D."/>
            <person name="Muto C."/>
            <person name="Cheng S.J."/>
            <person name="Richter R.A."/>
            <person name="Bruno V.M."/>
            <person name="Liu G."/>
            <person name="Beyhan S."/>
            <person name="Sundermann A.J."/>
            <person name="Mounaud S."/>
            <person name="Pasculle A.W."/>
            <person name="Nierman W.C."/>
            <person name="Driscoll E."/>
            <person name="Cumbie R."/>
            <person name="Clancy C.J."/>
            <person name="Dupont C.L."/>
        </authorList>
    </citation>
    <scope>NUCLEOTIDE SEQUENCE [LARGE SCALE GENOMIC DNA]</scope>
    <source>
        <strain evidence="1 2">GL24</strain>
    </source>
</reference>
<gene>
    <name evidence="1" type="ORF">G6F50_016601</name>
</gene>
<evidence type="ECO:0000313" key="2">
    <source>
        <dbReference type="Proteomes" id="UP000740926"/>
    </source>
</evidence>
<protein>
    <submittedName>
        <fullName evidence="1">Uncharacterized protein</fullName>
    </submittedName>
</protein>
<proteinExistence type="predicted"/>
<sequence>MQEAQRVASRLAFIGLGGARQRAFGIHGHHRIHLGIAGVDARQVRGRHVTGAEMAGGDLGAQCHGGHVAYRGSLCHCSLDLLLCDTKY</sequence>
<name>A0A9P6XTJ5_9FUNG</name>
<dbReference type="AlphaFoldDB" id="A0A9P6XTJ5"/>